<sequence>DRDEQACLRGFADEGYFEHYYGFSKPAEDCNPRGAFCEDHNLCDGNLSPKSLGIYRESPKFYRGSRNTFSSRIFRGNLLGFGEICEQADVT</sequence>
<name>A0A392RZS0_9FABA</name>
<protein>
    <submittedName>
        <fullName evidence="1">Uncharacterized protein</fullName>
    </submittedName>
</protein>
<feature type="non-terminal residue" evidence="1">
    <location>
        <position position="1"/>
    </location>
</feature>
<organism evidence="1 2">
    <name type="scientific">Trifolium medium</name>
    <dbReference type="NCBI Taxonomy" id="97028"/>
    <lineage>
        <taxon>Eukaryota</taxon>
        <taxon>Viridiplantae</taxon>
        <taxon>Streptophyta</taxon>
        <taxon>Embryophyta</taxon>
        <taxon>Tracheophyta</taxon>
        <taxon>Spermatophyta</taxon>
        <taxon>Magnoliopsida</taxon>
        <taxon>eudicotyledons</taxon>
        <taxon>Gunneridae</taxon>
        <taxon>Pentapetalae</taxon>
        <taxon>rosids</taxon>
        <taxon>fabids</taxon>
        <taxon>Fabales</taxon>
        <taxon>Fabaceae</taxon>
        <taxon>Papilionoideae</taxon>
        <taxon>50 kb inversion clade</taxon>
        <taxon>NPAAA clade</taxon>
        <taxon>Hologalegina</taxon>
        <taxon>IRL clade</taxon>
        <taxon>Trifolieae</taxon>
        <taxon>Trifolium</taxon>
    </lineage>
</organism>
<reference evidence="1 2" key="1">
    <citation type="journal article" date="2018" name="Front. Plant Sci.">
        <title>Red Clover (Trifolium pratense) and Zigzag Clover (T. medium) - A Picture of Genomic Similarities and Differences.</title>
        <authorList>
            <person name="Dluhosova J."/>
            <person name="Istvanek J."/>
            <person name="Nedelnik J."/>
            <person name="Repkova J."/>
        </authorList>
    </citation>
    <scope>NUCLEOTIDE SEQUENCE [LARGE SCALE GENOMIC DNA]</scope>
    <source>
        <strain evidence="2">cv. 10/8</strain>
        <tissue evidence="1">Leaf</tissue>
    </source>
</reference>
<evidence type="ECO:0000313" key="1">
    <source>
        <dbReference type="EMBL" id="MCI41647.1"/>
    </source>
</evidence>
<proteinExistence type="predicted"/>
<accession>A0A392RZS0</accession>
<evidence type="ECO:0000313" key="2">
    <source>
        <dbReference type="Proteomes" id="UP000265520"/>
    </source>
</evidence>
<dbReference type="AlphaFoldDB" id="A0A392RZS0"/>
<dbReference type="EMBL" id="LXQA010294628">
    <property type="protein sequence ID" value="MCI41647.1"/>
    <property type="molecule type" value="Genomic_DNA"/>
</dbReference>
<comment type="caution">
    <text evidence="1">The sequence shown here is derived from an EMBL/GenBank/DDBJ whole genome shotgun (WGS) entry which is preliminary data.</text>
</comment>
<keyword evidence="2" id="KW-1185">Reference proteome</keyword>
<dbReference type="Proteomes" id="UP000265520">
    <property type="component" value="Unassembled WGS sequence"/>
</dbReference>